<evidence type="ECO:0000313" key="1">
    <source>
        <dbReference type="EMBL" id="MBX48805.1"/>
    </source>
</evidence>
<protein>
    <submittedName>
        <fullName evidence="1">Uncharacterized protein</fullName>
    </submittedName>
</protein>
<dbReference type="EMBL" id="GGEC01068321">
    <property type="protein sequence ID" value="MBX48805.1"/>
    <property type="molecule type" value="Transcribed_RNA"/>
</dbReference>
<name>A0A2P2P209_RHIMU</name>
<accession>A0A2P2P209</accession>
<reference evidence="1" key="1">
    <citation type="submission" date="2018-02" db="EMBL/GenBank/DDBJ databases">
        <title>Rhizophora mucronata_Transcriptome.</title>
        <authorList>
            <person name="Meera S.P."/>
            <person name="Sreeshan A."/>
            <person name="Augustine A."/>
        </authorList>
    </citation>
    <scope>NUCLEOTIDE SEQUENCE</scope>
    <source>
        <tissue evidence="1">Leaf</tissue>
    </source>
</reference>
<sequence>MFEASCDIHLSHLNCHTTLKSLGQLLGRPIWGSYY</sequence>
<organism evidence="1">
    <name type="scientific">Rhizophora mucronata</name>
    <name type="common">Asiatic mangrove</name>
    <dbReference type="NCBI Taxonomy" id="61149"/>
    <lineage>
        <taxon>Eukaryota</taxon>
        <taxon>Viridiplantae</taxon>
        <taxon>Streptophyta</taxon>
        <taxon>Embryophyta</taxon>
        <taxon>Tracheophyta</taxon>
        <taxon>Spermatophyta</taxon>
        <taxon>Magnoliopsida</taxon>
        <taxon>eudicotyledons</taxon>
        <taxon>Gunneridae</taxon>
        <taxon>Pentapetalae</taxon>
        <taxon>rosids</taxon>
        <taxon>fabids</taxon>
        <taxon>Malpighiales</taxon>
        <taxon>Rhizophoraceae</taxon>
        <taxon>Rhizophora</taxon>
    </lineage>
</organism>
<dbReference type="AlphaFoldDB" id="A0A2P2P209"/>
<proteinExistence type="predicted"/>